<feature type="domain" description="EF-hand" evidence="2">
    <location>
        <begin position="2"/>
        <end position="37"/>
    </location>
</feature>
<evidence type="ECO:0000259" key="2">
    <source>
        <dbReference type="PROSITE" id="PS50222"/>
    </source>
</evidence>
<proteinExistence type="predicted"/>
<dbReference type="InterPro" id="IPR002048">
    <property type="entry name" value="EF_hand_dom"/>
</dbReference>
<dbReference type="PROSITE" id="PS50222">
    <property type="entry name" value="EF_HAND_2"/>
    <property type="match status" value="1"/>
</dbReference>
<dbReference type="EMBL" id="CP123384">
    <property type="protein sequence ID" value="XCC92725.1"/>
    <property type="molecule type" value="Genomic_DNA"/>
</dbReference>
<dbReference type="PROSITE" id="PS00018">
    <property type="entry name" value="EF_HAND_1"/>
    <property type="match status" value="1"/>
</dbReference>
<reference evidence="3" key="1">
    <citation type="submission" date="2023-02" db="EMBL/GenBank/DDBJ databases">
        <title>Description and genomic characterization of Salipiger bruguierae sp. nov., isolated from the sediment of mangrove plant Bruguiera sexangula.</title>
        <authorList>
            <person name="Long M."/>
        </authorList>
    </citation>
    <scope>NUCLEOTIDE SEQUENCE</scope>
    <source>
        <strain evidence="3">H15</strain>
    </source>
</reference>
<dbReference type="AlphaFoldDB" id="A0AAU8AD34"/>
<gene>
    <name evidence="3" type="ORF">PVT71_09555</name>
</gene>
<dbReference type="InterPro" id="IPR018247">
    <property type="entry name" value="EF_Hand_1_Ca_BS"/>
</dbReference>
<dbReference type="RefSeq" id="WP_353471552.1">
    <property type="nucleotide sequence ID" value="NZ_CP123384.1"/>
</dbReference>
<evidence type="ECO:0000313" key="3">
    <source>
        <dbReference type="EMBL" id="XCC92725.1"/>
    </source>
</evidence>
<feature type="coiled-coil region" evidence="1">
    <location>
        <begin position="141"/>
        <end position="168"/>
    </location>
</feature>
<name>A0AAU8AD34_9RHOB</name>
<accession>A0AAU8AD34</accession>
<sequence length="390" mass="43953">MEEPKASSSYLSVLDVDGDGKIDIHDFLALFGSRGKEAKEVPALESRVAEVWRRKSGDLEKLSTSIRGKVDAGNSLAKKSSFSLADRRMNSILRRLQLEFDDDNLEKLRGEYLKCLTAIKEAEGAISDLIARSALVGESDRNKVEKKLERARALLQQLKRRRKELLVDFVQSFSVYNANISTDQAEVLLSRIDSGDVTRMTSVFAIVAQLTAQFAEAKQASGENTSTAQKYYAMYIGLLELQELVQSEYIGRMDKSYLPGISEIKRTAEQLIAETQVLMKNMPIDHLRSYEHNLQSQEFTLEVASIYEDALLEDRARAVQAREIVRNLLRLAENTLKTVKVASDLVSLMKDSQGLYDEVMQLQTPSLVPFENLELKREFQAVTEKLKSVS</sequence>
<dbReference type="GO" id="GO:0005509">
    <property type="term" value="F:calcium ion binding"/>
    <property type="evidence" value="ECO:0007669"/>
    <property type="project" value="InterPro"/>
</dbReference>
<evidence type="ECO:0000256" key="1">
    <source>
        <dbReference type="SAM" id="Coils"/>
    </source>
</evidence>
<keyword evidence="1" id="KW-0175">Coiled coil</keyword>
<organism evidence="3">
    <name type="scientific">Alloyangia sp. H15</name>
    <dbReference type="NCBI Taxonomy" id="3029062"/>
    <lineage>
        <taxon>Bacteria</taxon>
        <taxon>Pseudomonadati</taxon>
        <taxon>Pseudomonadota</taxon>
        <taxon>Alphaproteobacteria</taxon>
        <taxon>Rhodobacterales</taxon>
        <taxon>Roseobacteraceae</taxon>
        <taxon>Alloyangia</taxon>
    </lineage>
</organism>
<protein>
    <recommendedName>
        <fullName evidence="2">EF-hand domain-containing protein</fullName>
    </recommendedName>
</protein>